<gene>
    <name evidence="1" type="ORF">FHK87_06085</name>
</gene>
<proteinExistence type="predicted"/>
<accession>A0A504J8G2</accession>
<dbReference type="Proteomes" id="UP000315540">
    <property type="component" value="Unassembled WGS sequence"/>
</dbReference>
<evidence type="ECO:0000313" key="1">
    <source>
        <dbReference type="EMBL" id="TPN87157.1"/>
    </source>
</evidence>
<dbReference type="RefSeq" id="WP_140591455.1">
    <property type="nucleotide sequence ID" value="NZ_VFWZ01000002.1"/>
</dbReference>
<comment type="caution">
    <text evidence="1">The sequence shown here is derived from an EMBL/GenBank/DDBJ whole genome shotgun (WGS) entry which is preliminary data.</text>
</comment>
<organism evidence="1 2">
    <name type="scientific">Aquimarina algicola</name>
    <dbReference type="NCBI Taxonomy" id="2589995"/>
    <lineage>
        <taxon>Bacteria</taxon>
        <taxon>Pseudomonadati</taxon>
        <taxon>Bacteroidota</taxon>
        <taxon>Flavobacteriia</taxon>
        <taxon>Flavobacteriales</taxon>
        <taxon>Flavobacteriaceae</taxon>
        <taxon>Aquimarina</taxon>
    </lineage>
</organism>
<sequence length="140" mass="16418">MIFFNNQLMPSDSNATLFMVSNPIPFENFEDHETGIFIRLHNLIAWSMEEGDDPIALIEEYLETVYTDSRTVEEIANFLMYHDKMQTAIWTLKENWSKLDDTVPDSSLMYGGMEKEEAVQIYADTTLRRYLEVLSRFENV</sequence>
<dbReference type="EMBL" id="VFWZ01000002">
    <property type="protein sequence ID" value="TPN87157.1"/>
    <property type="molecule type" value="Genomic_DNA"/>
</dbReference>
<reference evidence="1 2" key="1">
    <citation type="submission" date="2019-06" db="EMBL/GenBank/DDBJ databases">
        <authorList>
            <person name="Meng X."/>
        </authorList>
    </citation>
    <scope>NUCLEOTIDE SEQUENCE [LARGE SCALE GENOMIC DNA]</scope>
    <source>
        <strain evidence="1 2">M625</strain>
    </source>
</reference>
<protein>
    <submittedName>
        <fullName evidence="1">Uncharacterized protein</fullName>
    </submittedName>
</protein>
<name>A0A504J8G2_9FLAO</name>
<keyword evidence="2" id="KW-1185">Reference proteome</keyword>
<dbReference type="OrthoDB" id="1162183at2"/>
<dbReference type="AlphaFoldDB" id="A0A504J8G2"/>
<evidence type="ECO:0000313" key="2">
    <source>
        <dbReference type="Proteomes" id="UP000315540"/>
    </source>
</evidence>